<organism evidence="3 4">
    <name type="scientific">Microbispora bryophytorum</name>
    <dbReference type="NCBI Taxonomy" id="1460882"/>
    <lineage>
        <taxon>Bacteria</taxon>
        <taxon>Bacillati</taxon>
        <taxon>Actinomycetota</taxon>
        <taxon>Actinomycetes</taxon>
        <taxon>Streptosporangiales</taxon>
        <taxon>Streptosporangiaceae</taxon>
        <taxon>Microbispora</taxon>
    </lineage>
</organism>
<keyword evidence="4" id="KW-1185">Reference proteome</keyword>
<dbReference type="EMBL" id="BMMN01000001">
    <property type="protein sequence ID" value="GGN99229.1"/>
    <property type="molecule type" value="Genomic_DNA"/>
</dbReference>
<evidence type="ECO:0000256" key="1">
    <source>
        <dbReference type="SAM" id="MobiDB-lite"/>
    </source>
</evidence>
<dbReference type="InterPro" id="IPR018310">
    <property type="entry name" value="Put_endonuclease_Z1-dom"/>
</dbReference>
<dbReference type="AlphaFoldDB" id="A0A8H9GUE5"/>
<evidence type="ECO:0000313" key="4">
    <source>
        <dbReference type="Proteomes" id="UP000653480"/>
    </source>
</evidence>
<evidence type="ECO:0000313" key="3">
    <source>
        <dbReference type="EMBL" id="GGN99229.1"/>
    </source>
</evidence>
<comment type="caution">
    <text evidence="3">The sequence shown here is derived from an EMBL/GenBank/DDBJ whole genome shotgun (WGS) entry which is preliminary data.</text>
</comment>
<proteinExistence type="predicted"/>
<dbReference type="RefSeq" id="WP_208762031.1">
    <property type="nucleotide sequence ID" value="NZ_BMMN01000001.1"/>
</dbReference>
<dbReference type="Proteomes" id="UP000653480">
    <property type="component" value="Unassembled WGS sequence"/>
</dbReference>
<reference evidence="3" key="1">
    <citation type="journal article" date="2014" name="Int. J. Syst. Evol. Microbiol.">
        <title>Complete genome sequence of Corynebacterium casei LMG S-19264T (=DSM 44701T), isolated from a smear-ripened cheese.</title>
        <authorList>
            <consortium name="US DOE Joint Genome Institute (JGI-PGF)"/>
            <person name="Walter F."/>
            <person name="Albersmeier A."/>
            <person name="Kalinowski J."/>
            <person name="Ruckert C."/>
        </authorList>
    </citation>
    <scope>NUCLEOTIDE SEQUENCE</scope>
    <source>
        <strain evidence="3">CGMCC 4.7138</strain>
    </source>
</reference>
<feature type="compositionally biased region" description="Polar residues" evidence="1">
    <location>
        <begin position="970"/>
        <end position="982"/>
    </location>
</feature>
<feature type="domain" description="Putative endonuclease Z1" evidence="2">
    <location>
        <begin position="474"/>
        <end position="709"/>
    </location>
</feature>
<feature type="region of interest" description="Disordered" evidence="1">
    <location>
        <begin position="953"/>
        <end position="982"/>
    </location>
</feature>
<reference evidence="3" key="2">
    <citation type="submission" date="2020-09" db="EMBL/GenBank/DDBJ databases">
        <authorList>
            <person name="Sun Q."/>
            <person name="Zhou Y."/>
        </authorList>
    </citation>
    <scope>NUCLEOTIDE SEQUENCE</scope>
    <source>
        <strain evidence="3">CGMCC 4.7138</strain>
    </source>
</reference>
<gene>
    <name evidence="3" type="ORF">GCM10011574_04660</name>
</gene>
<name>A0A8H9GUE5_9ACTN</name>
<protein>
    <recommendedName>
        <fullName evidence="2">Putative endonuclease Z1 domain-containing protein</fullName>
    </recommendedName>
</protein>
<evidence type="ECO:0000259" key="2">
    <source>
        <dbReference type="Pfam" id="PF10593"/>
    </source>
</evidence>
<accession>A0A8H9GUE5</accession>
<sequence length="982" mass="111222">MSAELKDAYVDALSAMIRRGPRDLHAMANGVDPGVAATDVALRELLKAADRDDALFDEFQVRLATWDKHETADWTEGTKPSTNERRDVIIRRLTVDDATAGLLLDLFPVAGGASPIVIAPEWDEWYTDEIRRRRNFYWIHYAHHLREKGWDADAVSSLDVATDRVVERLSDPTRPEIYSSRGLVVGYVQSGKTANFTGVIAKAIDVGYRLVIVLTGTTNMLREQTQRRLDMELVGVENILRGIDPNNIEAMDKIDYRDDDDWRDGKFVRHGLLPSDAGRPDIHRLTTRAKDYKSLHQGIAALDVDRRERHRPFYDPANLFNSDARLVVLKKNSTVMKKLVADLKMITTQLEEIPTLIIDDESDQASVNTSNPKKWKEEQKERTAINRLISELLSMLPRAQYVGYTATPFANVFVDPTDAQDIFPKDFLISLRRPPGYMGARDFHDFDDGEVEGTHSSEEAHVRYLDPDESQEHELRDALDMFVLTGALKLYRQERGYGRFRHHTMLVHEAMQRAQHSESARQLRQLWDSAGYFSPRGLERLRSLYENDVRRVSTTLGQAEATPEFDQVARYVGTAVRLIAPHGDPVIIVNSDKDTEREELDFDHNAVWRVLVGGNKLARGFTVEGLTVSYYRRGTKQADTLMQMGRWFGFRKGYQDLVRLFITEELHEAFEGIVLDEELFRDELRRYADLVDGRPQITPAQIPPLVHQHLPWIKPTSASKMYNAELVLRRSPGAPIEPRAYPSKSERIAANAEVWRPLVAAIDRRVRFGGDGTPSFEADVAVVTHEELLDALRRLEWAASDVFIPDLSWLVELRETGKVKDWVLIFPRHVRAGEAKARIFGSEPMSLFRRKRIRTDYFSAISESRHRTVAAAISKCESPAGDETARGLRGPQRGAAIIYPVVEKDYVAGDPSNGIDPRNLTFAFRLLAPESATSDDRKLIAFRTKVNSKPEQAIVDAHDEAPWVGGDSMRGSSRGTSVPLSP</sequence>
<dbReference type="Pfam" id="PF10593">
    <property type="entry name" value="Z1"/>
    <property type="match status" value="1"/>
</dbReference>